<dbReference type="InterPro" id="IPR050145">
    <property type="entry name" value="Centrin_CML-like"/>
</dbReference>
<evidence type="ECO:0000256" key="3">
    <source>
        <dbReference type="SAM" id="MobiDB-lite"/>
    </source>
</evidence>
<evidence type="ECO:0000259" key="4">
    <source>
        <dbReference type="PROSITE" id="PS50222"/>
    </source>
</evidence>
<dbReference type="GO" id="GO:0005509">
    <property type="term" value="F:calcium ion binding"/>
    <property type="evidence" value="ECO:0007669"/>
    <property type="project" value="InterPro"/>
</dbReference>
<dbReference type="Pfam" id="PF13499">
    <property type="entry name" value="EF-hand_7"/>
    <property type="match status" value="1"/>
</dbReference>
<keyword evidence="6" id="KW-1185">Reference proteome</keyword>
<dbReference type="InterPro" id="IPR018247">
    <property type="entry name" value="EF_Hand_1_Ca_BS"/>
</dbReference>
<evidence type="ECO:0000313" key="6">
    <source>
        <dbReference type="Proteomes" id="UP000649617"/>
    </source>
</evidence>
<keyword evidence="1" id="KW-0677">Repeat</keyword>
<organism evidence="5 6">
    <name type="scientific">Symbiodinium pilosum</name>
    <name type="common">Dinoflagellate</name>
    <dbReference type="NCBI Taxonomy" id="2952"/>
    <lineage>
        <taxon>Eukaryota</taxon>
        <taxon>Sar</taxon>
        <taxon>Alveolata</taxon>
        <taxon>Dinophyceae</taxon>
        <taxon>Suessiales</taxon>
        <taxon>Symbiodiniaceae</taxon>
        <taxon>Symbiodinium</taxon>
    </lineage>
</organism>
<dbReference type="Proteomes" id="UP000649617">
    <property type="component" value="Unassembled WGS sequence"/>
</dbReference>
<evidence type="ECO:0000256" key="2">
    <source>
        <dbReference type="ARBA" id="ARBA00022837"/>
    </source>
</evidence>
<dbReference type="SMART" id="SM00054">
    <property type="entry name" value="EFh"/>
    <property type="match status" value="2"/>
</dbReference>
<sequence length="140" mass="15173">SQSALEKASPADVKEALSALNAEEQKKLGDALAKLDAKAEAPAPAEKKEEPAPTEQKKEEAPKVEMSADQKAKLKECFDAIDTNGNGTIEASEFKSVMHKLEVPLSDEQIETVFNSADLNKDNKLSFDEYAKLVNIGLNL</sequence>
<dbReference type="EMBL" id="CAJNIZ010046842">
    <property type="protein sequence ID" value="CAE7757661.1"/>
    <property type="molecule type" value="Genomic_DNA"/>
</dbReference>
<dbReference type="AlphaFoldDB" id="A0A812Y5M0"/>
<dbReference type="CDD" id="cd00051">
    <property type="entry name" value="EFh"/>
    <property type="match status" value="1"/>
</dbReference>
<dbReference type="PANTHER" id="PTHR23050">
    <property type="entry name" value="CALCIUM BINDING PROTEIN"/>
    <property type="match status" value="1"/>
</dbReference>
<proteinExistence type="predicted"/>
<keyword evidence="2" id="KW-0106">Calcium</keyword>
<feature type="region of interest" description="Disordered" evidence="3">
    <location>
        <begin position="31"/>
        <end position="68"/>
    </location>
</feature>
<dbReference type="Gene3D" id="1.10.238.10">
    <property type="entry name" value="EF-hand"/>
    <property type="match status" value="1"/>
</dbReference>
<reference evidence="5" key="1">
    <citation type="submission" date="2021-02" db="EMBL/GenBank/DDBJ databases">
        <authorList>
            <person name="Dougan E. K."/>
            <person name="Rhodes N."/>
            <person name="Thang M."/>
            <person name="Chan C."/>
        </authorList>
    </citation>
    <scope>NUCLEOTIDE SEQUENCE</scope>
</reference>
<dbReference type="SUPFAM" id="SSF47473">
    <property type="entry name" value="EF-hand"/>
    <property type="match status" value="1"/>
</dbReference>
<evidence type="ECO:0000256" key="1">
    <source>
        <dbReference type="ARBA" id="ARBA00022737"/>
    </source>
</evidence>
<feature type="domain" description="EF-hand" evidence="4">
    <location>
        <begin position="105"/>
        <end position="140"/>
    </location>
</feature>
<accession>A0A812Y5M0</accession>
<dbReference type="InterPro" id="IPR002048">
    <property type="entry name" value="EF_hand_dom"/>
</dbReference>
<evidence type="ECO:0000313" key="5">
    <source>
        <dbReference type="EMBL" id="CAE7757661.1"/>
    </source>
</evidence>
<dbReference type="OrthoDB" id="293868at2759"/>
<name>A0A812Y5M0_SYMPI</name>
<dbReference type="PROSITE" id="PS50222">
    <property type="entry name" value="EF_HAND_2"/>
    <property type="match status" value="2"/>
</dbReference>
<feature type="domain" description="EF-hand" evidence="4">
    <location>
        <begin position="69"/>
        <end position="104"/>
    </location>
</feature>
<protein>
    <submittedName>
        <fullName evidence="5">CETN1 protein</fullName>
    </submittedName>
</protein>
<comment type="caution">
    <text evidence="5">The sequence shown here is derived from an EMBL/GenBank/DDBJ whole genome shotgun (WGS) entry which is preliminary data.</text>
</comment>
<feature type="non-terminal residue" evidence="5">
    <location>
        <position position="140"/>
    </location>
</feature>
<gene>
    <name evidence="5" type="primary">CETN1</name>
    <name evidence="5" type="ORF">SPIL2461_LOCUS22049</name>
</gene>
<dbReference type="PROSITE" id="PS00018">
    <property type="entry name" value="EF_HAND_1"/>
    <property type="match status" value="2"/>
</dbReference>
<dbReference type="InterPro" id="IPR011992">
    <property type="entry name" value="EF-hand-dom_pair"/>
</dbReference>